<reference evidence="1 2" key="4">
    <citation type="journal article" date="2020" name="PLoS ONE">
        <title>Taxonomic classification of strain PO100/5 shows a broader geographic distribution and genetic markers of the recently described Corynebacterium silvaticum.</title>
        <authorList>
            <person name="Viana M.V.C."/>
            <person name="Profeta R."/>
            <person name="da Silva A.L."/>
            <person name="Hurtado R."/>
            <person name="Cerqueira J.C."/>
            <person name="Ribeiro B.F.S."/>
            <person name="Almeida M.O."/>
            <person name="Morais-Rodrigues F."/>
            <person name="Soares S.C."/>
            <person name="Oliveira M."/>
            <person name="Tavares L."/>
            <person name="Figueiredo H."/>
            <person name="Wattam A.R."/>
            <person name="Barh D."/>
            <person name="Ghosh P."/>
            <person name="Silva A."/>
            <person name="Azevedo V."/>
        </authorList>
    </citation>
    <scope>NUCLEOTIDE SEQUENCE [LARGE SCALE GENOMIC DNA]</scope>
    <source>
        <strain evidence="1 2">PO100/5</strain>
    </source>
</reference>
<accession>A0ACD4PXZ9</accession>
<evidence type="ECO:0000313" key="1">
    <source>
        <dbReference type="EMBL" id="WCV10560.1"/>
    </source>
</evidence>
<gene>
    <name evidence="1" type="ORF">CBE74_12700</name>
</gene>
<sequence>MPQKNFVLDQDVTALMTDAAAKGYTPEDMELICPNFTQLLPAISRCTAGLNTIAASAPFPIYNAWLKYSLRQVLTAAESLPSTLRSIRNTLEVLPYTAELPLLRYTSNQLYECPNKETAPPIFFSAHLACTKNSPKKKLPQYIDFCFLVRRCPIVLRCCKYLRSVMVAAALLYTRKE</sequence>
<keyword evidence="2" id="KW-1185">Reference proteome</keyword>
<reference evidence="1 2" key="2">
    <citation type="journal article" date="2020" name="Antonie Van Leeuwenhoek">
        <title>Phylogenomic characterisation of a novel corynebacterial species pathogenic to animals.</title>
        <authorList>
            <person name="Moller J."/>
            <person name="Musella L."/>
            <person name="Melnikov V."/>
            <person name="Geissdorfer W."/>
            <person name="Burkovski A."/>
            <person name="Sangal V."/>
        </authorList>
    </citation>
    <scope>NUCLEOTIDE SEQUENCE [LARGE SCALE GENOMIC DNA]</scope>
    <source>
        <strain evidence="1 2">PO100/5</strain>
    </source>
</reference>
<dbReference type="Proteomes" id="UP000195652">
    <property type="component" value="Chromosome"/>
</dbReference>
<dbReference type="EMBL" id="CP021417">
    <property type="protein sequence ID" value="WCV10560.1"/>
    <property type="molecule type" value="Genomic_DNA"/>
</dbReference>
<name>A0ACD4PXZ9_9CORY</name>
<reference evidence="1 2" key="1">
    <citation type="journal article" date="2014" name="BMC Vet. Res.">
        <title>First report of Corynebacterium pseudotuberculosis from caseous lymphadenitis lesions in Black Alentejano pig (Sus scrofa domesticus).</title>
        <authorList>
            <person name="Oliveira M."/>
            <person name="Barroco C."/>
            <person name="Mottola C."/>
            <person name="Santos R."/>
            <person name="Lemsaddek A."/>
            <person name="Tavares L."/>
            <person name="Semedo-Lemsaddek T."/>
        </authorList>
    </citation>
    <scope>NUCLEOTIDE SEQUENCE [LARGE SCALE GENOMIC DNA]</scope>
    <source>
        <strain evidence="1 2">PO100/5</strain>
    </source>
</reference>
<protein>
    <submittedName>
        <fullName evidence="1">Uncharacterized protein</fullName>
    </submittedName>
</protein>
<evidence type="ECO:0000313" key="2">
    <source>
        <dbReference type="Proteomes" id="UP000195652"/>
    </source>
</evidence>
<organism evidence="1 2">
    <name type="scientific">Corynebacterium silvaticum</name>
    <dbReference type="NCBI Taxonomy" id="2320431"/>
    <lineage>
        <taxon>Bacteria</taxon>
        <taxon>Bacillati</taxon>
        <taxon>Actinomycetota</taxon>
        <taxon>Actinomycetes</taxon>
        <taxon>Mycobacteriales</taxon>
        <taxon>Corynebacteriaceae</taxon>
        <taxon>Corynebacterium</taxon>
    </lineage>
</organism>
<proteinExistence type="predicted"/>
<reference evidence="1 2" key="3">
    <citation type="journal article" date="2020" name="Int. J. Syst. Evol. Microbiol.">
        <title>Corynebacterium silvaticum sp. nov., a unique group of NTTB corynebacteria in wild boar and roe deer.</title>
        <authorList>
            <person name="Dangel A."/>
            <person name="Berger A."/>
            <person name="Rau J."/>
            <person name="Eisenberg T."/>
            <person name="Kampfer P."/>
            <person name="Margos G."/>
            <person name="Contzen M."/>
            <person name="Busse H.J."/>
            <person name="Konrad R."/>
            <person name="Peters M."/>
            <person name="Sting R."/>
            <person name="Sing A."/>
        </authorList>
    </citation>
    <scope>NUCLEOTIDE SEQUENCE [LARGE SCALE GENOMIC DNA]</scope>
    <source>
        <strain evidence="1 2">PO100/5</strain>
    </source>
</reference>